<organism evidence="2 3">
    <name type="scientific">Lysobacter silvisoli</name>
    <dbReference type="NCBI Taxonomy" id="2293254"/>
    <lineage>
        <taxon>Bacteria</taxon>
        <taxon>Pseudomonadati</taxon>
        <taxon>Pseudomonadota</taxon>
        <taxon>Gammaproteobacteria</taxon>
        <taxon>Lysobacterales</taxon>
        <taxon>Lysobacteraceae</taxon>
        <taxon>Lysobacter</taxon>
    </lineage>
</organism>
<name>A0A371K452_9GAMM</name>
<dbReference type="EMBL" id="QTSU01000001">
    <property type="protein sequence ID" value="RDZ28668.1"/>
    <property type="molecule type" value="Genomic_DNA"/>
</dbReference>
<dbReference type="AlphaFoldDB" id="A0A371K452"/>
<accession>A0A371K452</accession>
<evidence type="ECO:0000313" key="3">
    <source>
        <dbReference type="Proteomes" id="UP000264492"/>
    </source>
</evidence>
<evidence type="ECO:0000313" key="2">
    <source>
        <dbReference type="EMBL" id="RDZ28668.1"/>
    </source>
</evidence>
<sequence length="168" mass="18503">MKAVAFLALLFAALPTHACSVREVLRPELLVEQAQAIYHVKADGYAFLPKRSRHEDATVRFGLLGVVKGSAPKAPLEFPGVLVKADDRNDHAVPYEFVRPAGRRGMCFAMEYRVGGEYLMLIKGGTPYWAALAPTNEQVFGSADAWLRWVKQQVAQAAELRPKHPSGS</sequence>
<keyword evidence="3" id="KW-1185">Reference proteome</keyword>
<dbReference type="Proteomes" id="UP000264492">
    <property type="component" value="Unassembled WGS sequence"/>
</dbReference>
<gene>
    <name evidence="2" type="ORF">DX914_05950</name>
</gene>
<comment type="caution">
    <text evidence="2">The sequence shown here is derived from an EMBL/GenBank/DDBJ whole genome shotgun (WGS) entry which is preliminary data.</text>
</comment>
<evidence type="ECO:0000256" key="1">
    <source>
        <dbReference type="SAM" id="SignalP"/>
    </source>
</evidence>
<feature type="chain" id="PRO_5016828861" evidence="1">
    <location>
        <begin position="19"/>
        <end position="168"/>
    </location>
</feature>
<dbReference type="OrthoDB" id="7185422at2"/>
<proteinExistence type="predicted"/>
<reference evidence="2 3" key="1">
    <citation type="submission" date="2018-08" db="EMBL/GenBank/DDBJ databases">
        <title>Lysobacter sp. zong2l5, whole genome shotgun sequence.</title>
        <authorList>
            <person name="Zhang X."/>
            <person name="Feng G."/>
            <person name="Zhu H."/>
        </authorList>
    </citation>
    <scope>NUCLEOTIDE SEQUENCE [LARGE SCALE GENOMIC DNA]</scope>
    <source>
        <strain evidence="3">zong2l5</strain>
    </source>
</reference>
<protein>
    <submittedName>
        <fullName evidence="2">Uncharacterized protein</fullName>
    </submittedName>
</protein>
<keyword evidence="1" id="KW-0732">Signal</keyword>
<feature type="signal peptide" evidence="1">
    <location>
        <begin position="1"/>
        <end position="18"/>
    </location>
</feature>
<dbReference type="RefSeq" id="WP_115858107.1">
    <property type="nucleotide sequence ID" value="NZ_QTSU01000001.1"/>
</dbReference>